<organism evidence="2 3">
    <name type="scientific">Nepenthes gracilis</name>
    <name type="common">Slender pitcher plant</name>
    <dbReference type="NCBI Taxonomy" id="150966"/>
    <lineage>
        <taxon>Eukaryota</taxon>
        <taxon>Viridiplantae</taxon>
        <taxon>Streptophyta</taxon>
        <taxon>Embryophyta</taxon>
        <taxon>Tracheophyta</taxon>
        <taxon>Spermatophyta</taxon>
        <taxon>Magnoliopsida</taxon>
        <taxon>eudicotyledons</taxon>
        <taxon>Gunneridae</taxon>
        <taxon>Pentapetalae</taxon>
        <taxon>Caryophyllales</taxon>
        <taxon>Nepenthaceae</taxon>
        <taxon>Nepenthes</taxon>
    </lineage>
</organism>
<name>A0AAD3Y5C4_NEPGR</name>
<proteinExistence type="predicted"/>
<dbReference type="EMBL" id="BSYO01000037">
    <property type="protein sequence ID" value="GMH29848.1"/>
    <property type="molecule type" value="Genomic_DNA"/>
</dbReference>
<comment type="caution">
    <text evidence="2">The sequence shown here is derived from an EMBL/GenBank/DDBJ whole genome shotgun (WGS) entry which is preliminary data.</text>
</comment>
<dbReference type="AlphaFoldDB" id="A0AAD3Y5C4"/>
<gene>
    <name evidence="2" type="ORF">Nepgr_031691</name>
</gene>
<reference evidence="2" key="1">
    <citation type="submission" date="2023-05" db="EMBL/GenBank/DDBJ databases">
        <title>Nepenthes gracilis genome sequencing.</title>
        <authorList>
            <person name="Fukushima K."/>
        </authorList>
    </citation>
    <scope>NUCLEOTIDE SEQUENCE</scope>
    <source>
        <strain evidence="2">SING2019-196</strain>
    </source>
</reference>
<evidence type="ECO:0000313" key="3">
    <source>
        <dbReference type="Proteomes" id="UP001279734"/>
    </source>
</evidence>
<evidence type="ECO:0000313" key="2">
    <source>
        <dbReference type="EMBL" id="GMH29848.1"/>
    </source>
</evidence>
<dbReference type="Proteomes" id="UP001279734">
    <property type="component" value="Unassembled WGS sequence"/>
</dbReference>
<sequence>MNSHAHRIPKNSNPVVDAADCGNPYPVEPTGSKATKQVPLDSYPISPKEKLDSVVLSMATSGLHGGLEDHSSNSDSCVLHQSDACAAPVNNSSSGLYHLKPNGCLLDCIPQQCCSALEAEGCSVEGIILADPELDAGPLSADTSSAPGCSHVDDELPDGVVCVSGDCCVDLEEQISSDSIRDLRASRLFFVYVYLCEGGGFSLWQPCL</sequence>
<feature type="region of interest" description="Disordered" evidence="1">
    <location>
        <begin position="1"/>
        <end position="44"/>
    </location>
</feature>
<evidence type="ECO:0000256" key="1">
    <source>
        <dbReference type="SAM" id="MobiDB-lite"/>
    </source>
</evidence>
<accession>A0AAD3Y5C4</accession>
<keyword evidence="3" id="KW-1185">Reference proteome</keyword>
<protein>
    <submittedName>
        <fullName evidence="2">Uncharacterized protein</fullName>
    </submittedName>
</protein>